<keyword evidence="6" id="KW-1185">Reference proteome</keyword>
<proteinExistence type="predicted"/>
<name>A0A7M5WJF2_9CNID</name>
<evidence type="ECO:0000259" key="4">
    <source>
        <dbReference type="PROSITE" id="PS51670"/>
    </source>
</evidence>
<evidence type="ECO:0000256" key="2">
    <source>
        <dbReference type="SAM" id="MobiDB-lite"/>
    </source>
</evidence>
<reference evidence="5" key="1">
    <citation type="submission" date="2021-01" db="UniProtKB">
        <authorList>
            <consortium name="EnsemblMetazoa"/>
        </authorList>
    </citation>
    <scope>IDENTIFICATION</scope>
</reference>
<dbReference type="Pfam" id="PF01549">
    <property type="entry name" value="ShK"/>
    <property type="match status" value="5"/>
</dbReference>
<dbReference type="SMART" id="SM00254">
    <property type="entry name" value="ShKT"/>
    <property type="match status" value="5"/>
</dbReference>
<comment type="caution">
    <text evidence="1">Lacks conserved residue(s) required for the propagation of feature annotation.</text>
</comment>
<organism evidence="5 6">
    <name type="scientific">Clytia hemisphaerica</name>
    <dbReference type="NCBI Taxonomy" id="252671"/>
    <lineage>
        <taxon>Eukaryota</taxon>
        <taxon>Metazoa</taxon>
        <taxon>Cnidaria</taxon>
        <taxon>Hydrozoa</taxon>
        <taxon>Hydroidolina</taxon>
        <taxon>Leptothecata</taxon>
        <taxon>Obeliida</taxon>
        <taxon>Clytiidae</taxon>
        <taxon>Clytia</taxon>
    </lineage>
</organism>
<evidence type="ECO:0000256" key="3">
    <source>
        <dbReference type="SAM" id="SignalP"/>
    </source>
</evidence>
<dbReference type="GeneID" id="136805858"/>
<accession>A0A7M5WJF2</accession>
<dbReference type="InterPro" id="IPR003582">
    <property type="entry name" value="ShKT_dom"/>
</dbReference>
<evidence type="ECO:0000313" key="6">
    <source>
        <dbReference type="Proteomes" id="UP000594262"/>
    </source>
</evidence>
<dbReference type="Gene3D" id="1.10.10.1940">
    <property type="match status" value="1"/>
</dbReference>
<protein>
    <recommendedName>
        <fullName evidence="4">ShKT domain-containing protein</fullName>
    </recommendedName>
</protein>
<evidence type="ECO:0000313" key="5">
    <source>
        <dbReference type="EnsemblMetazoa" id="CLYHEMP004445.1"/>
    </source>
</evidence>
<feature type="domain" description="ShKT" evidence="4">
    <location>
        <begin position="428"/>
        <end position="466"/>
    </location>
</feature>
<feature type="region of interest" description="Disordered" evidence="2">
    <location>
        <begin position="73"/>
        <end position="101"/>
    </location>
</feature>
<dbReference type="AlphaFoldDB" id="A0A7M5WJF2"/>
<dbReference type="EnsemblMetazoa" id="CLYHEMT004445.1">
    <property type="protein sequence ID" value="CLYHEMP004445.1"/>
    <property type="gene ID" value="CLYHEMG004445"/>
</dbReference>
<dbReference type="PROSITE" id="PS51670">
    <property type="entry name" value="SHKT"/>
    <property type="match status" value="4"/>
</dbReference>
<sequence>MNCLVYLICWLLVGSIFCKSDKQARDILKEIDDYIAAEVKAESADIASKPKKDFHTEKGIELTIEELEKMLTEETKKETQKNFDEEKSKDDLMKKEDEEEKRDFNDAIDIEKEIEALENKEFEEAMDNYDFFHDSGNITKAEESTIDALWKKFTSQKQDEFFDIDGDQKDKESLKRELTSNESSDVPGSCRDLVSTKRCEQMKKRRFCEIYPKEMKKRCRRTCQFCCADSSSASVCKTLSKFSQRVRERTCHSEKFYSILKKSCPKTCEYCGKAPSEPPCVRSKYGCCWEGTIAKDHVGTSRDGCPECKDRSGKEFCSQFRVHCNDKFSKSGRQIRQLCPRTCRRCGPHQICRDEPTLLDSCLQMKHDTDSFGSKPCLDNFHVMKFNCPKTCKICKVSTIECRQTEFGCCPDGTTIAKDFFMNSCKECNDSPDKKTYRCGFWAQHKVCKTHEDFMRKHCGGTCKFCAKK</sequence>
<feature type="signal peptide" evidence="3">
    <location>
        <begin position="1"/>
        <end position="18"/>
    </location>
</feature>
<keyword evidence="3" id="KW-0732">Signal</keyword>
<dbReference type="Proteomes" id="UP000594262">
    <property type="component" value="Unplaced"/>
</dbReference>
<dbReference type="RefSeq" id="XP_066918517.1">
    <property type="nucleotide sequence ID" value="XM_067062416.1"/>
</dbReference>
<evidence type="ECO:0000256" key="1">
    <source>
        <dbReference type="PROSITE-ProRule" id="PRU01005"/>
    </source>
</evidence>
<feature type="domain" description="ShKT" evidence="4">
    <location>
        <begin position="352"/>
        <end position="395"/>
    </location>
</feature>
<feature type="domain" description="ShKT" evidence="4">
    <location>
        <begin position="227"/>
        <end position="271"/>
    </location>
</feature>
<feature type="domain" description="ShKT" evidence="4">
    <location>
        <begin position="190"/>
        <end position="226"/>
    </location>
</feature>
<feature type="chain" id="PRO_5029738832" description="ShKT domain-containing protein" evidence="3">
    <location>
        <begin position="19"/>
        <end position="469"/>
    </location>
</feature>